<dbReference type="GO" id="GO:0007059">
    <property type="term" value="P:chromosome segregation"/>
    <property type="evidence" value="ECO:0007669"/>
    <property type="project" value="InterPro"/>
</dbReference>
<evidence type="ECO:0000256" key="9">
    <source>
        <dbReference type="RuleBase" id="RU367150"/>
    </source>
</evidence>
<dbReference type="Pfam" id="PF08234">
    <property type="entry name" value="Spindle_Spc25"/>
    <property type="match status" value="1"/>
</dbReference>
<evidence type="ECO:0000256" key="5">
    <source>
        <dbReference type="ARBA" id="ARBA00022838"/>
    </source>
</evidence>
<keyword evidence="8 9" id="KW-0137">Centromere</keyword>
<dbReference type="PANTHER" id="PTHR14281">
    <property type="entry name" value="KINETOCHORE PROTEIN SPC25-RELATED"/>
    <property type="match status" value="1"/>
</dbReference>
<keyword evidence="2 9" id="KW-0158">Chromosome</keyword>
<evidence type="ECO:0000256" key="2">
    <source>
        <dbReference type="ARBA" id="ARBA00022454"/>
    </source>
</evidence>
<dbReference type="InterPro" id="IPR013255">
    <property type="entry name" value="Spc25_C"/>
</dbReference>
<feature type="domain" description="Chromosome segregation protein Spc25 C-terminal" evidence="11">
    <location>
        <begin position="161"/>
        <end position="228"/>
    </location>
</feature>
<evidence type="ECO:0000313" key="13">
    <source>
        <dbReference type="Proteomes" id="UP000242146"/>
    </source>
</evidence>
<name>A0A1X2GAE9_9FUNG</name>
<dbReference type="GO" id="GO:0031262">
    <property type="term" value="C:Ndc80 complex"/>
    <property type="evidence" value="ECO:0007669"/>
    <property type="project" value="InterPro"/>
</dbReference>
<keyword evidence="3 9" id="KW-0132">Cell division</keyword>
<evidence type="ECO:0000256" key="10">
    <source>
        <dbReference type="SAM" id="Coils"/>
    </source>
</evidence>
<gene>
    <name evidence="12" type="ORF">DM01DRAFT_1338766</name>
</gene>
<dbReference type="Gene3D" id="3.30.457.50">
    <property type="entry name" value="Chromosome segregation protein Spc25"/>
    <property type="match status" value="1"/>
</dbReference>
<keyword evidence="9" id="KW-0539">Nucleus</keyword>
<comment type="function">
    <text evidence="9">Acts as a component of the essential kinetochore-associated NDC80 complex, which is required for chromosome segregation and spindle checkpoint activity.</text>
</comment>
<dbReference type="STRING" id="101127.A0A1X2GAE9"/>
<comment type="caution">
    <text evidence="12">The sequence shown here is derived from an EMBL/GenBank/DDBJ whole genome shotgun (WGS) entry which is preliminary data.</text>
</comment>
<comment type="subcellular location">
    <subcellularLocation>
        <location evidence="9">Nucleus</location>
    </subcellularLocation>
    <subcellularLocation>
        <location evidence="9">Chromosome</location>
        <location evidence="9">Centromere</location>
        <location evidence="9">Kinetochore</location>
    </subcellularLocation>
</comment>
<keyword evidence="5 9" id="KW-0995">Kinetochore</keyword>
<evidence type="ECO:0000256" key="8">
    <source>
        <dbReference type="ARBA" id="ARBA00023328"/>
    </source>
</evidence>
<dbReference type="InterPro" id="IPR045143">
    <property type="entry name" value="Spc25"/>
</dbReference>
<comment type="subunit">
    <text evidence="9">Component of the NDC80 complex.</text>
</comment>
<dbReference type="CDD" id="cd23784">
    <property type="entry name" value="RWD_Spc25"/>
    <property type="match status" value="1"/>
</dbReference>
<reference evidence="12 13" key="1">
    <citation type="submission" date="2016-07" db="EMBL/GenBank/DDBJ databases">
        <title>Pervasive Adenine N6-methylation of Active Genes in Fungi.</title>
        <authorList>
            <consortium name="DOE Joint Genome Institute"/>
            <person name="Mondo S.J."/>
            <person name="Dannebaum R.O."/>
            <person name="Kuo R.C."/>
            <person name="Labutti K."/>
            <person name="Haridas S."/>
            <person name="Kuo A."/>
            <person name="Salamov A."/>
            <person name="Ahrendt S.R."/>
            <person name="Lipzen A."/>
            <person name="Sullivan W."/>
            <person name="Andreopoulos W.B."/>
            <person name="Clum A."/>
            <person name="Lindquist E."/>
            <person name="Daum C."/>
            <person name="Ramamoorthy G.K."/>
            <person name="Gryganskyi A."/>
            <person name="Culley D."/>
            <person name="Magnuson J.K."/>
            <person name="James T.Y."/>
            <person name="O'Malley M.A."/>
            <person name="Stajich J.E."/>
            <person name="Spatafora J.W."/>
            <person name="Visel A."/>
            <person name="Grigoriev I.V."/>
        </authorList>
    </citation>
    <scope>NUCLEOTIDE SEQUENCE [LARGE SCALE GENOMIC DNA]</scope>
    <source>
        <strain evidence="12 13">NRRL 3301</strain>
    </source>
</reference>
<dbReference type="OrthoDB" id="2288236at2759"/>
<evidence type="ECO:0000256" key="6">
    <source>
        <dbReference type="ARBA" id="ARBA00023054"/>
    </source>
</evidence>
<evidence type="ECO:0000313" key="12">
    <source>
        <dbReference type="EMBL" id="ORX48296.1"/>
    </source>
</evidence>
<dbReference type="AlphaFoldDB" id="A0A1X2GAE9"/>
<keyword evidence="6 10" id="KW-0175">Coiled coil</keyword>
<protein>
    <recommendedName>
        <fullName evidence="9">Kinetochore protein SPC25</fullName>
    </recommendedName>
</protein>
<dbReference type="EMBL" id="MCGT01000030">
    <property type="protein sequence ID" value="ORX48296.1"/>
    <property type="molecule type" value="Genomic_DNA"/>
</dbReference>
<keyword evidence="7 9" id="KW-0131">Cell cycle</keyword>
<proteinExistence type="inferred from homology"/>
<accession>A0A1X2GAE9</accession>
<feature type="coiled-coil region" evidence="10">
    <location>
        <begin position="51"/>
        <end position="141"/>
    </location>
</feature>
<keyword evidence="4 9" id="KW-0498">Mitosis</keyword>
<evidence type="ECO:0000259" key="11">
    <source>
        <dbReference type="Pfam" id="PF08234"/>
    </source>
</evidence>
<keyword evidence="13" id="KW-1185">Reference proteome</keyword>
<evidence type="ECO:0000256" key="3">
    <source>
        <dbReference type="ARBA" id="ARBA00022618"/>
    </source>
</evidence>
<organism evidence="12 13">
    <name type="scientific">Hesseltinella vesiculosa</name>
    <dbReference type="NCBI Taxonomy" id="101127"/>
    <lineage>
        <taxon>Eukaryota</taxon>
        <taxon>Fungi</taxon>
        <taxon>Fungi incertae sedis</taxon>
        <taxon>Mucoromycota</taxon>
        <taxon>Mucoromycotina</taxon>
        <taxon>Mucoromycetes</taxon>
        <taxon>Mucorales</taxon>
        <taxon>Cunninghamellaceae</taxon>
        <taxon>Hesseltinella</taxon>
    </lineage>
</organism>
<dbReference type="PANTHER" id="PTHR14281:SF0">
    <property type="entry name" value="KINETOCHORE PROTEIN SPC25"/>
    <property type="match status" value="1"/>
</dbReference>
<comment type="similarity">
    <text evidence="1 9">Belongs to the SPC25 family.</text>
</comment>
<dbReference type="GO" id="GO:0005634">
    <property type="term" value="C:nucleus"/>
    <property type="evidence" value="ECO:0007669"/>
    <property type="project" value="UniProtKB-SubCell"/>
</dbReference>
<dbReference type="GO" id="GO:0051301">
    <property type="term" value="P:cell division"/>
    <property type="evidence" value="ECO:0007669"/>
    <property type="project" value="UniProtKB-UniRule"/>
</dbReference>
<evidence type="ECO:0000256" key="1">
    <source>
        <dbReference type="ARBA" id="ARBA00006379"/>
    </source>
</evidence>
<evidence type="ECO:0000256" key="4">
    <source>
        <dbReference type="ARBA" id="ARBA00022776"/>
    </source>
</evidence>
<sequence>MSSTEWHPPALNYDLETIQKQLSSKKHDLDSFIQQVQEQHATTTQKSLMEIEEMQAKNNELKALIEERKASIAHYESLLPQAVERLEQLRKDEKEQQDRKEQLERECDAIATKNDTFALTIAAKERELEEKRALLDTQQKRNRPELEACMKYTGLALEPLKNNQLKLTFTLIDPKELDRAFTLVLDMSNDKYAVPKCEPQIPNLAQMVQDLNQHGNPSLFTIQARQAFSRLVL</sequence>
<dbReference type="Proteomes" id="UP000242146">
    <property type="component" value="Unassembled WGS sequence"/>
</dbReference>
<evidence type="ECO:0000256" key="7">
    <source>
        <dbReference type="ARBA" id="ARBA00023306"/>
    </source>
</evidence>